<feature type="transmembrane region" description="Helical" evidence="9">
    <location>
        <begin position="42"/>
        <end position="62"/>
    </location>
</feature>
<evidence type="ECO:0000313" key="11">
    <source>
        <dbReference type="Proteomes" id="UP000032680"/>
    </source>
</evidence>
<organism evidence="10 11">
    <name type="scientific">Acidisphaera rubrifaciens HS-AP3</name>
    <dbReference type="NCBI Taxonomy" id="1231350"/>
    <lineage>
        <taxon>Bacteria</taxon>
        <taxon>Pseudomonadati</taxon>
        <taxon>Pseudomonadota</taxon>
        <taxon>Alphaproteobacteria</taxon>
        <taxon>Acetobacterales</taxon>
        <taxon>Acetobacteraceae</taxon>
        <taxon>Acidisphaera</taxon>
    </lineage>
</organism>
<gene>
    <name evidence="10" type="ORF">Asru_0119_05</name>
</gene>
<dbReference type="PANTHER" id="PTHR33281">
    <property type="entry name" value="UPF0187 PROTEIN YNEE"/>
    <property type="match status" value="1"/>
</dbReference>
<evidence type="ECO:0000256" key="8">
    <source>
        <dbReference type="ARBA" id="ARBA00034708"/>
    </source>
</evidence>
<dbReference type="InterPro" id="IPR044669">
    <property type="entry name" value="YneE/VCCN1/2-like"/>
</dbReference>
<keyword evidence="11" id="KW-1185">Reference proteome</keyword>
<keyword evidence="7 9" id="KW-0472">Membrane</keyword>
<dbReference type="Pfam" id="PF25539">
    <property type="entry name" value="Bestrophin_2"/>
    <property type="match status" value="1"/>
</dbReference>
<dbReference type="PANTHER" id="PTHR33281:SF19">
    <property type="entry name" value="VOLTAGE-DEPENDENT ANION CHANNEL-FORMING PROTEIN YNEE"/>
    <property type="match status" value="1"/>
</dbReference>
<comment type="caution">
    <text evidence="10">The sequence shown here is derived from an EMBL/GenBank/DDBJ whole genome shotgun (WGS) entry which is preliminary data.</text>
</comment>
<evidence type="ECO:0000313" key="10">
    <source>
        <dbReference type="EMBL" id="GAN76559.1"/>
    </source>
</evidence>
<keyword evidence="5 9" id="KW-1133">Transmembrane helix</keyword>
<evidence type="ECO:0000256" key="3">
    <source>
        <dbReference type="ARBA" id="ARBA00022475"/>
    </source>
</evidence>
<dbReference type="Proteomes" id="UP000032680">
    <property type="component" value="Unassembled WGS sequence"/>
</dbReference>
<dbReference type="RefSeq" id="WP_048860395.1">
    <property type="nucleotide sequence ID" value="NZ_BANB01000119.1"/>
</dbReference>
<proteinExistence type="inferred from homology"/>
<keyword evidence="6" id="KW-0406">Ion transport</keyword>
<sequence length="296" mass="32675">MIVGLELDWRRLLRTTGPLLVALFAYDIVVAVAYTYLNVRWLAIDGLPVPLLGTAIGVFLALRNNVAYARWWEARTLWGAVVNASRSLVRATLAMVPDPEVRRQIAYLQIAYVIALRCGLRRLDPWPEVAPLLPEATAARLRGSANLATQLLAEQARLLSVQNDEDGDSRMIRLGTFDRTLSDLSNAQGGLERIRNTPLPRHFDHFPRFVITAYGVLLPLGLVAGLEMLTPLGSTLISAVFFALDRIGVDLETPLDNTVHDVPMTAITRTIEIDLRQMLGETAVPKPVTPVGGVLW</sequence>
<evidence type="ECO:0000256" key="6">
    <source>
        <dbReference type="ARBA" id="ARBA00023065"/>
    </source>
</evidence>
<evidence type="ECO:0000256" key="9">
    <source>
        <dbReference type="SAM" id="Phobius"/>
    </source>
</evidence>
<dbReference type="OrthoDB" id="445589at2"/>
<accession>A0A0D6P6R1</accession>
<name>A0A0D6P6R1_9PROT</name>
<reference evidence="10 11" key="1">
    <citation type="submission" date="2012-11" db="EMBL/GenBank/DDBJ databases">
        <title>Whole genome sequence of Acidisphaera rubrifaciens HS-AP3.</title>
        <authorList>
            <person name="Azuma Y."/>
            <person name="Higashiura N."/>
            <person name="Hirakawa H."/>
            <person name="Matsushita K."/>
        </authorList>
    </citation>
    <scope>NUCLEOTIDE SEQUENCE [LARGE SCALE GENOMIC DNA]</scope>
    <source>
        <strain evidence="10 11">HS-AP3</strain>
    </source>
</reference>
<dbReference type="EMBL" id="BANB01000119">
    <property type="protein sequence ID" value="GAN76559.1"/>
    <property type="molecule type" value="Genomic_DNA"/>
</dbReference>
<comment type="subcellular location">
    <subcellularLocation>
        <location evidence="1">Cell membrane</location>
        <topology evidence="1">Multi-pass membrane protein</topology>
    </subcellularLocation>
</comment>
<evidence type="ECO:0000256" key="1">
    <source>
        <dbReference type="ARBA" id="ARBA00004651"/>
    </source>
</evidence>
<keyword evidence="2" id="KW-0813">Transport</keyword>
<dbReference type="GO" id="GO:0005886">
    <property type="term" value="C:plasma membrane"/>
    <property type="evidence" value="ECO:0007669"/>
    <property type="project" value="UniProtKB-SubCell"/>
</dbReference>
<keyword evidence="3" id="KW-1003">Cell membrane</keyword>
<feature type="transmembrane region" description="Helical" evidence="9">
    <location>
        <begin position="12"/>
        <end position="36"/>
    </location>
</feature>
<evidence type="ECO:0000256" key="7">
    <source>
        <dbReference type="ARBA" id="ARBA00023136"/>
    </source>
</evidence>
<protein>
    <recommendedName>
        <fullName evidence="12">Bestrophin</fullName>
    </recommendedName>
</protein>
<dbReference type="AlphaFoldDB" id="A0A0D6P6R1"/>
<dbReference type="GO" id="GO:0005254">
    <property type="term" value="F:chloride channel activity"/>
    <property type="evidence" value="ECO:0007669"/>
    <property type="project" value="InterPro"/>
</dbReference>
<keyword evidence="4 9" id="KW-0812">Transmembrane</keyword>
<evidence type="ECO:0008006" key="12">
    <source>
        <dbReference type="Google" id="ProtNLM"/>
    </source>
</evidence>
<evidence type="ECO:0000256" key="5">
    <source>
        <dbReference type="ARBA" id="ARBA00022989"/>
    </source>
</evidence>
<evidence type="ECO:0000256" key="4">
    <source>
        <dbReference type="ARBA" id="ARBA00022692"/>
    </source>
</evidence>
<evidence type="ECO:0000256" key="2">
    <source>
        <dbReference type="ARBA" id="ARBA00022448"/>
    </source>
</evidence>
<comment type="similarity">
    <text evidence="8">Belongs to the anion channel-forming bestrophin (TC 1.A.46) family.</text>
</comment>